<keyword evidence="2" id="KW-1185">Reference proteome</keyword>
<dbReference type="Gene3D" id="3.10.450.50">
    <property type="match status" value="1"/>
</dbReference>
<accession>A0A4D4LE66</accession>
<dbReference type="OrthoDB" id="3681559at2"/>
<sequence>MTARASAAYMSRLPEAIEFGPFTDVHVREAGDETIVQATGHHRSPDGTPRDLGYIWFITRRDGKVTRIQDYMNALPGSE</sequence>
<dbReference type="EMBL" id="BJHW01000001">
    <property type="protein sequence ID" value="GDY57390.1"/>
    <property type="molecule type" value="Genomic_DNA"/>
</dbReference>
<dbReference type="InterPro" id="IPR032710">
    <property type="entry name" value="NTF2-like_dom_sf"/>
</dbReference>
<evidence type="ECO:0000313" key="1">
    <source>
        <dbReference type="EMBL" id="GDY57390.1"/>
    </source>
</evidence>
<name>A0A4D4LE66_STRVO</name>
<evidence type="ECO:0000313" key="2">
    <source>
        <dbReference type="Proteomes" id="UP000301309"/>
    </source>
</evidence>
<dbReference type="AlphaFoldDB" id="A0A4D4LE66"/>
<gene>
    <name evidence="1" type="ORF">SVIO_080130</name>
</gene>
<dbReference type="RefSeq" id="WP_137979961.1">
    <property type="nucleotide sequence ID" value="NZ_BAAASO010000078.1"/>
</dbReference>
<proteinExistence type="predicted"/>
<dbReference type="SUPFAM" id="SSF54427">
    <property type="entry name" value="NTF2-like"/>
    <property type="match status" value="1"/>
</dbReference>
<dbReference type="Proteomes" id="UP000301309">
    <property type="component" value="Unassembled WGS sequence"/>
</dbReference>
<organism evidence="1 2">
    <name type="scientific">Streptomyces violaceusniger</name>
    <dbReference type="NCBI Taxonomy" id="68280"/>
    <lineage>
        <taxon>Bacteria</taxon>
        <taxon>Bacillati</taxon>
        <taxon>Actinomycetota</taxon>
        <taxon>Actinomycetes</taxon>
        <taxon>Kitasatosporales</taxon>
        <taxon>Streptomycetaceae</taxon>
        <taxon>Streptomyces</taxon>
        <taxon>Streptomyces violaceusniger group</taxon>
    </lineage>
</organism>
<protein>
    <recommendedName>
        <fullName evidence="3">SnoaL-like domain-containing protein</fullName>
    </recommendedName>
</protein>
<evidence type="ECO:0008006" key="3">
    <source>
        <dbReference type="Google" id="ProtNLM"/>
    </source>
</evidence>
<comment type="caution">
    <text evidence="1">The sequence shown here is derived from an EMBL/GenBank/DDBJ whole genome shotgun (WGS) entry which is preliminary data.</text>
</comment>
<reference evidence="1 2" key="1">
    <citation type="journal article" date="2020" name="Int. J. Syst. Evol. Microbiol.">
        <title>Reclassification of Streptomyces castelarensis and Streptomyces sporoclivatus as later heterotypic synonyms of Streptomyces antimycoticus.</title>
        <authorList>
            <person name="Komaki H."/>
            <person name="Tamura T."/>
        </authorList>
    </citation>
    <scope>NUCLEOTIDE SEQUENCE [LARGE SCALE GENOMIC DNA]</scope>
    <source>
        <strain evidence="1 2">NBRC 13459</strain>
    </source>
</reference>